<dbReference type="InterPro" id="IPR036865">
    <property type="entry name" value="CRAL-TRIO_dom_sf"/>
</dbReference>
<dbReference type="PANTHER" id="PTHR23324:SF83">
    <property type="entry name" value="SEC14-LIKE PROTEIN 2"/>
    <property type="match status" value="1"/>
</dbReference>
<proteinExistence type="predicted"/>
<name>A0A0G4HCL8_9ALVE</name>
<feature type="region of interest" description="Disordered" evidence="1">
    <location>
        <begin position="306"/>
        <end position="336"/>
    </location>
</feature>
<accession>A0A0G4HCL8</accession>
<feature type="region of interest" description="Disordered" evidence="1">
    <location>
        <begin position="242"/>
        <end position="270"/>
    </location>
</feature>
<gene>
    <name evidence="3" type="ORF">Cvel_26107</name>
</gene>
<evidence type="ECO:0000313" key="3">
    <source>
        <dbReference type="EMBL" id="CEM41565.1"/>
    </source>
</evidence>
<feature type="compositionally biased region" description="Basic and acidic residues" evidence="1">
    <location>
        <begin position="534"/>
        <end position="565"/>
    </location>
</feature>
<protein>
    <recommendedName>
        <fullName evidence="2">CRAL-TRIO domain-containing protein</fullName>
    </recommendedName>
</protein>
<feature type="domain" description="CRAL-TRIO" evidence="2">
    <location>
        <begin position="99"/>
        <end position="293"/>
    </location>
</feature>
<dbReference type="EMBL" id="CDMZ01002261">
    <property type="protein sequence ID" value="CEM41565.1"/>
    <property type="molecule type" value="Genomic_DNA"/>
</dbReference>
<dbReference type="PROSITE" id="PS50191">
    <property type="entry name" value="CRAL_TRIO"/>
    <property type="match status" value="1"/>
</dbReference>
<feature type="region of interest" description="Disordered" evidence="1">
    <location>
        <begin position="457"/>
        <end position="670"/>
    </location>
</feature>
<evidence type="ECO:0000256" key="1">
    <source>
        <dbReference type="SAM" id="MobiDB-lite"/>
    </source>
</evidence>
<dbReference type="SUPFAM" id="SSF52087">
    <property type="entry name" value="CRAL/TRIO domain"/>
    <property type="match status" value="1"/>
</dbReference>
<dbReference type="CDD" id="cd00170">
    <property type="entry name" value="SEC14"/>
    <property type="match status" value="1"/>
</dbReference>
<feature type="compositionally biased region" description="Low complexity" evidence="1">
    <location>
        <begin position="567"/>
        <end position="579"/>
    </location>
</feature>
<evidence type="ECO:0000259" key="2">
    <source>
        <dbReference type="PROSITE" id="PS50191"/>
    </source>
</evidence>
<feature type="compositionally biased region" description="Acidic residues" evidence="1">
    <location>
        <begin position="655"/>
        <end position="665"/>
    </location>
</feature>
<dbReference type="InterPro" id="IPR051064">
    <property type="entry name" value="SEC14/CRAL-TRIO_domain"/>
</dbReference>
<dbReference type="PANTHER" id="PTHR23324">
    <property type="entry name" value="SEC14 RELATED PROTEIN"/>
    <property type="match status" value="1"/>
</dbReference>
<organism evidence="3">
    <name type="scientific">Chromera velia CCMP2878</name>
    <dbReference type="NCBI Taxonomy" id="1169474"/>
    <lineage>
        <taxon>Eukaryota</taxon>
        <taxon>Sar</taxon>
        <taxon>Alveolata</taxon>
        <taxon>Colpodellida</taxon>
        <taxon>Chromeraceae</taxon>
        <taxon>Chromera</taxon>
    </lineage>
</organism>
<dbReference type="AlphaFoldDB" id="A0A0G4HCL8"/>
<dbReference type="Gene3D" id="3.40.525.10">
    <property type="entry name" value="CRAL-TRIO lipid binding domain"/>
    <property type="match status" value="1"/>
</dbReference>
<feature type="compositionally biased region" description="Basic and acidic residues" evidence="1">
    <location>
        <begin position="484"/>
        <end position="499"/>
    </location>
</feature>
<dbReference type="VEuPathDB" id="CryptoDB:Cvel_26107"/>
<sequence length="680" mass="74281">MSAKDKDSIEKVLALENVAELLQQKKETILEITQKAQKILGTTIPEECDSIHILRYALSFDNTTDAAKALTKAIEWRSTRSDLVKAARNGQGFLPDGETEETFREFCIAGFHGRTQEGHLVYIIRSGLSNMPAVLNSAGRQKVTDFLTLRNEIGFHQCDKLTRETGYLHKVVVLLDMRHSSLSNQDFRFLSAYGESSKRSEFLHPQLLGQQIVLNPPGYVSMLWDVGRKMMSKRTLRKICMQTAPATETTGDSSKSPSGRKQKNVKPDDQIIMRVIAKQDLPSFLGGDCHCAGGCIGFLPNEATSPNTPQTLKEKKKSHPNPATAPESFGPIGPRVPSKSPFFHLPNVTSTPSRSADIGMGAIPEDPTPHTPPTGLRCKPMMGKHASDGWGLHPEDPVSIECGEGDSSVRGTENDWEGTVPRIDSSIPAFITEALHAAPAEAFTVSAHGGTEKKGAFFAPSVVDNRDRTHSQSSSKRRGTGIPDPKELQKVLEASKKELEEAEAQSEESGPGMVTFNAGSRTSSNRSISRRPTGKLDPDELKRAMEATKKAEEEEEKKAKLRFDPQAEANALAREALAESQRSAKRRGTGRPDAKLAAQLMAEEDEDEKSEGESPSNAHAHFDDAASQASSNRRKLRKGTGWISPAAARKAAMAQDEEEDSDDPDTQTKTGCFGFFKSCC</sequence>
<dbReference type="Pfam" id="PF00650">
    <property type="entry name" value="CRAL_TRIO"/>
    <property type="match status" value="1"/>
</dbReference>
<dbReference type="GO" id="GO:0005737">
    <property type="term" value="C:cytoplasm"/>
    <property type="evidence" value="ECO:0007669"/>
    <property type="project" value="TreeGrafter"/>
</dbReference>
<dbReference type="InterPro" id="IPR001251">
    <property type="entry name" value="CRAL-TRIO_dom"/>
</dbReference>
<feature type="compositionally biased region" description="Polar residues" evidence="1">
    <location>
        <begin position="244"/>
        <end position="257"/>
    </location>
</feature>
<reference evidence="3" key="1">
    <citation type="submission" date="2014-11" db="EMBL/GenBank/DDBJ databases">
        <authorList>
            <person name="Otto D Thomas"/>
            <person name="Naeem Raeece"/>
        </authorList>
    </citation>
    <scope>NUCLEOTIDE SEQUENCE</scope>
</reference>